<comment type="caution">
    <text evidence="2">The sequence shown here is derived from an EMBL/GenBank/DDBJ whole genome shotgun (WGS) entry which is preliminary data.</text>
</comment>
<dbReference type="InterPro" id="IPR039422">
    <property type="entry name" value="MarR/SlyA-like"/>
</dbReference>
<dbReference type="AlphaFoldDB" id="A0A939QH11"/>
<sequence length="167" mass="18437">MTTADRDDEVDLLIDAWSRRLPDVDLTPLDVMSRLRRAANRLGRLRTEAFAGAGLTAWEFDVLAALRREEPPHELTPMQLVNATMIGSAAMTNRIDKLLERGLVERRPHPTDGRAVLVRLLDEGIERADAAMTALAQREAAELSQFSPAEQATLARLLGVLASTERG</sequence>
<dbReference type="EMBL" id="JAGFOA010000002">
    <property type="protein sequence ID" value="MBO3662794.1"/>
    <property type="molecule type" value="Genomic_DNA"/>
</dbReference>
<dbReference type="PRINTS" id="PR00598">
    <property type="entry name" value="HTHMARR"/>
</dbReference>
<dbReference type="Gene3D" id="1.10.10.10">
    <property type="entry name" value="Winged helix-like DNA-binding domain superfamily/Winged helix DNA-binding domain"/>
    <property type="match status" value="1"/>
</dbReference>
<name>A0A939QH11_9MICO</name>
<accession>A0A939QH11</accession>
<evidence type="ECO:0000313" key="3">
    <source>
        <dbReference type="Proteomes" id="UP000680132"/>
    </source>
</evidence>
<dbReference type="PROSITE" id="PS50995">
    <property type="entry name" value="HTH_MARR_2"/>
    <property type="match status" value="1"/>
</dbReference>
<dbReference type="RefSeq" id="WP_208500948.1">
    <property type="nucleotide sequence ID" value="NZ_JAGFOA010000002.1"/>
</dbReference>
<gene>
    <name evidence="2" type="ORF">J5V96_04615</name>
</gene>
<dbReference type="GO" id="GO:0003700">
    <property type="term" value="F:DNA-binding transcription factor activity"/>
    <property type="evidence" value="ECO:0007669"/>
    <property type="project" value="InterPro"/>
</dbReference>
<dbReference type="InterPro" id="IPR000835">
    <property type="entry name" value="HTH_MarR-typ"/>
</dbReference>
<dbReference type="InterPro" id="IPR036388">
    <property type="entry name" value="WH-like_DNA-bd_sf"/>
</dbReference>
<dbReference type="InterPro" id="IPR036390">
    <property type="entry name" value="WH_DNA-bd_sf"/>
</dbReference>
<dbReference type="GO" id="GO:0006950">
    <property type="term" value="P:response to stress"/>
    <property type="evidence" value="ECO:0007669"/>
    <property type="project" value="TreeGrafter"/>
</dbReference>
<proteinExistence type="predicted"/>
<feature type="domain" description="HTH marR-type" evidence="1">
    <location>
        <begin position="28"/>
        <end position="163"/>
    </location>
</feature>
<protein>
    <submittedName>
        <fullName evidence="2">MarR family transcriptional regulator</fullName>
    </submittedName>
</protein>
<dbReference type="SUPFAM" id="SSF46785">
    <property type="entry name" value="Winged helix' DNA-binding domain"/>
    <property type="match status" value="1"/>
</dbReference>
<dbReference type="PANTHER" id="PTHR33164">
    <property type="entry name" value="TRANSCRIPTIONAL REGULATOR, MARR FAMILY"/>
    <property type="match status" value="1"/>
</dbReference>
<dbReference type="Proteomes" id="UP000680132">
    <property type="component" value="Unassembled WGS sequence"/>
</dbReference>
<keyword evidence="3" id="KW-1185">Reference proteome</keyword>
<dbReference type="SMART" id="SM00347">
    <property type="entry name" value="HTH_MARR"/>
    <property type="match status" value="1"/>
</dbReference>
<reference evidence="2" key="1">
    <citation type="submission" date="2021-03" db="EMBL/GenBank/DDBJ databases">
        <title>Microbacterium sp. nov., a novel actinobacterium isolated from cow dung.</title>
        <authorList>
            <person name="Zhang L."/>
        </authorList>
    </citation>
    <scope>NUCLEOTIDE SEQUENCE</scope>
    <source>
        <strain evidence="2">NEAU-LLB</strain>
    </source>
</reference>
<dbReference type="Pfam" id="PF12802">
    <property type="entry name" value="MarR_2"/>
    <property type="match status" value="1"/>
</dbReference>
<evidence type="ECO:0000259" key="1">
    <source>
        <dbReference type="PROSITE" id="PS50995"/>
    </source>
</evidence>
<evidence type="ECO:0000313" key="2">
    <source>
        <dbReference type="EMBL" id="MBO3662794.1"/>
    </source>
</evidence>
<dbReference type="PANTHER" id="PTHR33164:SF104">
    <property type="entry name" value="TRANSCRIPTIONAL REGULATORY PROTEIN"/>
    <property type="match status" value="1"/>
</dbReference>
<organism evidence="2 3">
    <name type="scientific">Microbacterium stercoris</name>
    <dbReference type="NCBI Taxonomy" id="2820289"/>
    <lineage>
        <taxon>Bacteria</taxon>
        <taxon>Bacillati</taxon>
        <taxon>Actinomycetota</taxon>
        <taxon>Actinomycetes</taxon>
        <taxon>Micrococcales</taxon>
        <taxon>Microbacteriaceae</taxon>
        <taxon>Microbacterium</taxon>
    </lineage>
</organism>